<dbReference type="RefSeq" id="WP_214439787.1">
    <property type="nucleotide sequence ID" value="NZ_JAECZB010000035.1"/>
</dbReference>
<name>A0A8J7HIH6_9CYAN</name>
<evidence type="ECO:0000313" key="2">
    <source>
        <dbReference type="Proteomes" id="UP000599391"/>
    </source>
</evidence>
<dbReference type="EMBL" id="JAECZB010000035">
    <property type="protein sequence ID" value="MBH8553504.1"/>
    <property type="molecule type" value="Genomic_DNA"/>
</dbReference>
<gene>
    <name evidence="1" type="ORF">I8751_14215</name>
</gene>
<accession>A0A8J7HIH6</accession>
<comment type="caution">
    <text evidence="1">The sequence shown here is derived from an EMBL/GenBank/DDBJ whole genome shotgun (WGS) entry which is preliminary data.</text>
</comment>
<dbReference type="Proteomes" id="UP000599391">
    <property type="component" value="Unassembled WGS sequence"/>
</dbReference>
<reference evidence="1 2" key="1">
    <citation type="journal article" date="2021" name="Int. J. Syst. Evol. Microbiol.">
        <title>Amazonocrinis nigriterrae gen. nov., sp. nov., Atlanticothrix silvestris gen. nov., sp. nov. and Dendronalium phyllosphericum gen. nov., sp. nov., nostocacean cyanobacteria from Brazilian environments.</title>
        <authorList>
            <person name="Alvarenga D.O."/>
            <person name="Andreote A.P.D."/>
            <person name="Branco L.H.Z."/>
            <person name="Delbaje E."/>
            <person name="Cruz R.B."/>
            <person name="Varani A.M."/>
            <person name="Fiore M.F."/>
        </authorList>
    </citation>
    <scope>NUCLEOTIDE SEQUENCE [LARGE SCALE GENOMIC DNA]</scope>
    <source>
        <strain evidence="1 2">CENA357</strain>
    </source>
</reference>
<keyword evidence="2" id="KW-1185">Reference proteome</keyword>
<organism evidence="1 2">
    <name type="scientific">Atlanticothrix silvestris CENA357</name>
    <dbReference type="NCBI Taxonomy" id="1725252"/>
    <lineage>
        <taxon>Bacteria</taxon>
        <taxon>Bacillati</taxon>
        <taxon>Cyanobacteriota</taxon>
        <taxon>Cyanophyceae</taxon>
        <taxon>Nostocales</taxon>
        <taxon>Nodulariaceae</taxon>
        <taxon>Atlanticothrix</taxon>
        <taxon>Atlanticothrix silvestris</taxon>
    </lineage>
</organism>
<dbReference type="AlphaFoldDB" id="A0A8J7HIH6"/>
<proteinExistence type="predicted"/>
<protein>
    <submittedName>
        <fullName evidence="1">Uncharacterized protein</fullName>
    </submittedName>
</protein>
<sequence>MKLTATEQGLLIPKELLGENEEFEIIQEHGKIIITSIKKISSIWDLGSNPVECDVRDGALNHDHYLYNQ</sequence>
<evidence type="ECO:0000313" key="1">
    <source>
        <dbReference type="EMBL" id="MBH8553504.1"/>
    </source>
</evidence>